<feature type="transmembrane region" description="Helical" evidence="6">
    <location>
        <begin position="204"/>
        <end position="226"/>
    </location>
</feature>
<evidence type="ECO:0000313" key="7">
    <source>
        <dbReference type="EMBL" id="MFH0252526.1"/>
    </source>
</evidence>
<evidence type="ECO:0000313" key="8">
    <source>
        <dbReference type="Proteomes" id="UP001607157"/>
    </source>
</evidence>
<comment type="caution">
    <text evidence="7">The sequence shown here is derived from an EMBL/GenBank/DDBJ whole genome shotgun (WGS) entry which is preliminary data.</text>
</comment>
<keyword evidence="4 6" id="KW-1133">Transmembrane helix</keyword>
<dbReference type="PANTHER" id="PTHR21716:SF16">
    <property type="entry name" value="BLL1467 PROTEIN"/>
    <property type="match status" value="1"/>
</dbReference>
<feature type="transmembrane region" description="Helical" evidence="6">
    <location>
        <begin position="12"/>
        <end position="43"/>
    </location>
</feature>
<evidence type="ECO:0000256" key="6">
    <source>
        <dbReference type="SAM" id="Phobius"/>
    </source>
</evidence>
<feature type="transmembrane region" description="Helical" evidence="6">
    <location>
        <begin position="303"/>
        <end position="330"/>
    </location>
</feature>
<feature type="transmembrane region" description="Helical" evidence="6">
    <location>
        <begin position="258"/>
        <end position="283"/>
    </location>
</feature>
<keyword evidence="3 6" id="KW-0812">Transmembrane</keyword>
<evidence type="ECO:0000256" key="2">
    <source>
        <dbReference type="ARBA" id="ARBA00009773"/>
    </source>
</evidence>
<feature type="transmembrane region" description="Helical" evidence="6">
    <location>
        <begin position="55"/>
        <end position="80"/>
    </location>
</feature>
<evidence type="ECO:0000256" key="3">
    <source>
        <dbReference type="ARBA" id="ARBA00022692"/>
    </source>
</evidence>
<gene>
    <name evidence="7" type="ORF">ACGRVM_01350</name>
</gene>
<keyword evidence="5 6" id="KW-0472">Membrane</keyword>
<comment type="similarity">
    <text evidence="2">Belongs to the autoinducer-2 exporter (AI-2E) (TC 2.A.86) family.</text>
</comment>
<dbReference type="PANTHER" id="PTHR21716">
    <property type="entry name" value="TRANSMEMBRANE PROTEIN"/>
    <property type="match status" value="1"/>
</dbReference>
<dbReference type="RefSeq" id="WP_377169451.1">
    <property type="nucleotide sequence ID" value="NZ_JBHTJC010000001.1"/>
</dbReference>
<sequence>MAGQKRIYVPLIGIFIVVLVAALVAAANFLIPVTAAILSYFVFSRPRRALERLGMPSLAIATLFTSFLFIGVGIAIAWFAEPVTTMIDDMPGIMREMQAKLGSSEGALAKVNDAAKAIDEAVGNGEEKRAMEVEVVSETSTSLTILTMAPKVLSQVIFAIFLTFFLIGSGDFFALRTVESLPKLQDKRRAVEVIKTIEDRLGRYLGGIAIINAGLGVAIGIAMYLWGLPNAIAIGVMGFAFNFVPFLGAVAGACVATLIAFVSLGTGWEAFGVFITYMALTSFEGQLVTPLMISRRMQLNTPILFLMVAFFAYIWSVVGMVVAVPILIVAKIVCDEIEGLRPVGHFLGDASEQTRKAHTKPRGAS</sequence>
<dbReference type="Pfam" id="PF01594">
    <property type="entry name" value="AI-2E_transport"/>
    <property type="match status" value="1"/>
</dbReference>
<evidence type="ECO:0000256" key="1">
    <source>
        <dbReference type="ARBA" id="ARBA00004141"/>
    </source>
</evidence>
<evidence type="ECO:0000256" key="5">
    <source>
        <dbReference type="ARBA" id="ARBA00023136"/>
    </source>
</evidence>
<keyword evidence="8" id="KW-1185">Reference proteome</keyword>
<organism evidence="7 8">
    <name type="scientific">Roseovarius aquimarinus</name>
    <dbReference type="NCBI Taxonomy" id="1229156"/>
    <lineage>
        <taxon>Bacteria</taxon>
        <taxon>Pseudomonadati</taxon>
        <taxon>Pseudomonadota</taxon>
        <taxon>Alphaproteobacteria</taxon>
        <taxon>Rhodobacterales</taxon>
        <taxon>Roseobacteraceae</taxon>
        <taxon>Roseovarius</taxon>
    </lineage>
</organism>
<protein>
    <submittedName>
        <fullName evidence="7">AI-2E family transporter</fullName>
    </submittedName>
</protein>
<dbReference type="Proteomes" id="UP001607157">
    <property type="component" value="Unassembled WGS sequence"/>
</dbReference>
<dbReference type="EMBL" id="JBIHMM010000001">
    <property type="protein sequence ID" value="MFH0252526.1"/>
    <property type="molecule type" value="Genomic_DNA"/>
</dbReference>
<comment type="subcellular location">
    <subcellularLocation>
        <location evidence="1">Membrane</location>
        <topology evidence="1">Multi-pass membrane protein</topology>
    </subcellularLocation>
</comment>
<evidence type="ECO:0000256" key="4">
    <source>
        <dbReference type="ARBA" id="ARBA00022989"/>
    </source>
</evidence>
<dbReference type="InterPro" id="IPR002549">
    <property type="entry name" value="AI-2E-like"/>
</dbReference>
<accession>A0ABW7I2Y8</accession>
<reference evidence="7 8" key="1">
    <citation type="submission" date="2024-10" db="EMBL/GenBank/DDBJ databases">
        <authorList>
            <person name="Yang X.-N."/>
        </authorList>
    </citation>
    <scope>NUCLEOTIDE SEQUENCE [LARGE SCALE GENOMIC DNA]</scope>
    <source>
        <strain evidence="7 8">CAU 1059</strain>
    </source>
</reference>
<proteinExistence type="inferred from homology"/>
<name>A0ABW7I2Y8_9RHOB</name>
<feature type="transmembrane region" description="Helical" evidence="6">
    <location>
        <begin position="152"/>
        <end position="175"/>
    </location>
</feature>